<feature type="domain" description="Protein kinase" evidence="7">
    <location>
        <begin position="265"/>
        <end position="521"/>
    </location>
</feature>
<dbReference type="InterPro" id="IPR036872">
    <property type="entry name" value="CH_dom_sf"/>
</dbReference>
<dbReference type="Pfam" id="PF00307">
    <property type="entry name" value="CH"/>
    <property type="match status" value="1"/>
</dbReference>
<evidence type="ECO:0000259" key="7">
    <source>
        <dbReference type="PROSITE" id="PS50011"/>
    </source>
</evidence>
<feature type="region of interest" description="Disordered" evidence="6">
    <location>
        <begin position="678"/>
        <end position="723"/>
    </location>
</feature>
<accession>A0A2T9ZJD1</accession>
<evidence type="ECO:0000256" key="3">
    <source>
        <dbReference type="ARBA" id="ARBA00022777"/>
    </source>
</evidence>
<evidence type="ECO:0000256" key="6">
    <source>
        <dbReference type="SAM" id="MobiDB-lite"/>
    </source>
</evidence>
<feature type="region of interest" description="Disordered" evidence="6">
    <location>
        <begin position="1040"/>
        <end position="1074"/>
    </location>
</feature>
<feature type="compositionally biased region" description="Polar residues" evidence="6">
    <location>
        <begin position="771"/>
        <end position="788"/>
    </location>
</feature>
<evidence type="ECO:0000256" key="5">
    <source>
        <dbReference type="PROSITE-ProRule" id="PRU10141"/>
    </source>
</evidence>
<evidence type="ECO:0000256" key="1">
    <source>
        <dbReference type="ARBA" id="ARBA00022679"/>
    </source>
</evidence>
<dbReference type="Proteomes" id="UP000245609">
    <property type="component" value="Unassembled WGS sequence"/>
</dbReference>
<dbReference type="InterPro" id="IPR008271">
    <property type="entry name" value="Ser/Thr_kinase_AS"/>
</dbReference>
<proteinExistence type="predicted"/>
<evidence type="ECO:0000256" key="4">
    <source>
        <dbReference type="ARBA" id="ARBA00022840"/>
    </source>
</evidence>
<keyword evidence="1" id="KW-0808">Transferase</keyword>
<dbReference type="SUPFAM" id="SSF47576">
    <property type="entry name" value="Calponin-homology domain, CH-domain"/>
    <property type="match status" value="1"/>
</dbReference>
<evidence type="ECO:0008006" key="11">
    <source>
        <dbReference type="Google" id="ProtNLM"/>
    </source>
</evidence>
<keyword evidence="4 5" id="KW-0067">ATP-binding</keyword>
<dbReference type="InterPro" id="IPR050538">
    <property type="entry name" value="MAP_kinase_kinase_kinase"/>
</dbReference>
<keyword evidence="2 5" id="KW-0547">Nucleotide-binding</keyword>
<dbReference type="STRING" id="133381.A0A2T9ZJD1"/>
<organism evidence="9 10">
    <name type="scientific">Smittium megazygosporum</name>
    <dbReference type="NCBI Taxonomy" id="133381"/>
    <lineage>
        <taxon>Eukaryota</taxon>
        <taxon>Fungi</taxon>
        <taxon>Fungi incertae sedis</taxon>
        <taxon>Zoopagomycota</taxon>
        <taxon>Kickxellomycotina</taxon>
        <taxon>Harpellomycetes</taxon>
        <taxon>Harpellales</taxon>
        <taxon>Legeriomycetaceae</taxon>
        <taxon>Smittium</taxon>
    </lineage>
</organism>
<dbReference type="CDD" id="cd06627">
    <property type="entry name" value="STKc_Cdc7_like"/>
    <property type="match status" value="1"/>
</dbReference>
<dbReference type="SUPFAM" id="SSF56112">
    <property type="entry name" value="Protein kinase-like (PK-like)"/>
    <property type="match status" value="1"/>
</dbReference>
<feature type="compositionally biased region" description="Low complexity" evidence="6">
    <location>
        <begin position="700"/>
        <end position="723"/>
    </location>
</feature>
<comment type="caution">
    <text evidence="9">The sequence shown here is derived from an EMBL/GenBank/DDBJ whole genome shotgun (WGS) entry which is preliminary data.</text>
</comment>
<gene>
    <name evidence="9" type="ORF">BB560_000797</name>
</gene>
<evidence type="ECO:0000256" key="2">
    <source>
        <dbReference type="ARBA" id="ARBA00022741"/>
    </source>
</evidence>
<dbReference type="CDD" id="cd00014">
    <property type="entry name" value="CH_SF"/>
    <property type="match status" value="1"/>
</dbReference>
<dbReference type="InterPro" id="IPR001715">
    <property type="entry name" value="CH_dom"/>
</dbReference>
<dbReference type="Pfam" id="PF00069">
    <property type="entry name" value="Pkinase"/>
    <property type="match status" value="1"/>
</dbReference>
<dbReference type="EMBL" id="MBFS01000091">
    <property type="protein sequence ID" value="PVV04694.1"/>
    <property type="molecule type" value="Genomic_DNA"/>
</dbReference>
<dbReference type="PROSITE" id="PS50021">
    <property type="entry name" value="CH"/>
    <property type="match status" value="1"/>
</dbReference>
<feature type="compositionally biased region" description="Polar residues" evidence="6">
    <location>
        <begin position="924"/>
        <end position="947"/>
    </location>
</feature>
<protein>
    <recommendedName>
        <fullName evidence="11">Protein kinase domain-containing protein</fullName>
    </recommendedName>
</protein>
<feature type="region of interest" description="Disordered" evidence="6">
    <location>
        <begin position="881"/>
        <end position="963"/>
    </location>
</feature>
<dbReference type="InterPro" id="IPR017441">
    <property type="entry name" value="Protein_kinase_ATP_BS"/>
</dbReference>
<dbReference type="PANTHER" id="PTHR48016:SF4">
    <property type="entry name" value="PROTEIN KINASE DOMAIN-CONTAINING PROTEIN"/>
    <property type="match status" value="1"/>
</dbReference>
<dbReference type="Gene3D" id="1.10.418.10">
    <property type="entry name" value="Calponin-like domain"/>
    <property type="match status" value="1"/>
</dbReference>
<dbReference type="Gene3D" id="1.10.510.10">
    <property type="entry name" value="Transferase(Phosphotransferase) domain 1"/>
    <property type="match status" value="1"/>
</dbReference>
<evidence type="ECO:0000313" key="9">
    <source>
        <dbReference type="EMBL" id="PVV04694.1"/>
    </source>
</evidence>
<evidence type="ECO:0000259" key="8">
    <source>
        <dbReference type="PROSITE" id="PS50021"/>
    </source>
</evidence>
<name>A0A2T9ZJD1_9FUNG</name>
<dbReference type="GO" id="GO:0005737">
    <property type="term" value="C:cytoplasm"/>
    <property type="evidence" value="ECO:0007669"/>
    <property type="project" value="TreeGrafter"/>
</dbReference>
<dbReference type="PROSITE" id="PS00107">
    <property type="entry name" value="PROTEIN_KINASE_ATP"/>
    <property type="match status" value="1"/>
</dbReference>
<dbReference type="PROSITE" id="PS00108">
    <property type="entry name" value="PROTEIN_KINASE_ST"/>
    <property type="match status" value="1"/>
</dbReference>
<dbReference type="SMART" id="SM00220">
    <property type="entry name" value="S_TKc"/>
    <property type="match status" value="1"/>
</dbReference>
<keyword evidence="3" id="KW-0418">Kinase</keyword>
<feature type="compositionally biased region" description="Polar residues" evidence="6">
    <location>
        <begin position="887"/>
        <end position="900"/>
    </location>
</feature>
<sequence length="1214" mass="134792">MLRMEKRVLSYKKASELSSITNSCNLINSLFGTYLSPNDLPTFLNNTAILCEILNKLSPQLVKFSNKPSVHARFYNFDAFLQGAKLLGIEDTDSLFSIDLLDPQNLYKIFYILDQLYLKFKHTLPTPNSTFSKIPPIMNILSYSSSSLYDVSSPEKSNSLLLQNSSLPNIFPISNSNPSLSNSKSLFFDHSDTFTCSIPLKSPLPLPSPILISNPQITSSSSHPVSPQIPSLKSRPRNFSLRKLNYSISSRKRSTSRFDQITQRLVLGNSIGKGNFGTVYKALNLENGEMVAVKQISLSSKSDSQLDDILKEVETLKSLSHPSIVKYYDCVLTMDHFFLVMEYIENGSLYSTLKAFGVFPEKLVLAYTTQILDGLAHLHSKNVVHCDLKAANILTTKQGTAKLADFGVSLNIGLLSNSINSTSVLIPGTPCWIAPEIIKLEGPSTKSDIWSLGCTIIELLTGKPPYIEMNSMAALYHIVEDTHPPLPENISPECTHFLLSCFIKSPKLRPSANDLLSSNWIKNSSSNKSELSSLLRSFSKRVSNKKQFLCSLQSQTGDFCSSLSILQTILPRSLKSSQLYHLKYSKLGTSKSRVKLDTLAIKKDVIVVHRDTSPVPSSAPIPSALYSLNTKPLSPTKPQPQEISNINLNADSVFDNKNTKTAFRLLHSSTDQLFSFNPETMSGHYKPLPESSIGTTPIPQSQSQSKSQTETQTETHVQVQSQSNSEIANNTNIVKRKLSIKSTKAAKPIERVGVSQSSSFGMLQKPVGPSNKRNITPTRKFSPLGNTLQQHNVPVTGMEYEKSGQGDPDQTKLENGFVLQIVDKSSSIGTTNVSLEPGNNQNLATKQKKDGIKALFGQYFGPKKRWWDVFKTKKHKTEALEEPVHSNFYNEQKNQSPSSPRHQDHKPVSNGKKLVRRASKSTEHSTSPKTKNVNTRSVSHTTMNDSFRGTKKKSNEPTKLEKSARSLSLYTNVNTQRDVHTMLKKDILHSDVVFFENLLFDADYLSADSRKHLESAGLLSNKSSFENSIEMKNVLRNSKMARKASLRPEDSPQINTFYSPNMAPKPGYSRSSRVGVPQMINAPRKGSAMRPVSAQPSASDFNHQHSIYSQRLVQSPPTPIHIQVGGSRSISTQLLQGPNKTDIFGSKEHKCSPLTNRYTPTVISSSDSTSVALNQHSTIKENNENNPDLQLVNDLQNKSKKFARFKKAQSCVQM</sequence>
<dbReference type="GO" id="GO:0004709">
    <property type="term" value="F:MAP kinase kinase kinase activity"/>
    <property type="evidence" value="ECO:0007669"/>
    <property type="project" value="TreeGrafter"/>
</dbReference>
<feature type="domain" description="Calponin-homology (CH)" evidence="8">
    <location>
        <begin position="14"/>
        <end position="121"/>
    </location>
</feature>
<dbReference type="InterPro" id="IPR011009">
    <property type="entry name" value="Kinase-like_dom_sf"/>
</dbReference>
<reference evidence="9 10" key="1">
    <citation type="journal article" date="2018" name="MBio">
        <title>Comparative Genomics Reveals the Core Gene Toolbox for the Fungus-Insect Symbiosis.</title>
        <authorList>
            <person name="Wang Y."/>
            <person name="Stata M."/>
            <person name="Wang W."/>
            <person name="Stajich J.E."/>
            <person name="White M.M."/>
            <person name="Moncalvo J.M."/>
        </authorList>
    </citation>
    <scope>NUCLEOTIDE SEQUENCE [LARGE SCALE GENOMIC DNA]</scope>
    <source>
        <strain evidence="9 10">SC-DP-2</strain>
    </source>
</reference>
<dbReference type="PROSITE" id="PS50011">
    <property type="entry name" value="PROTEIN_KINASE_DOM"/>
    <property type="match status" value="1"/>
</dbReference>
<dbReference type="AlphaFoldDB" id="A0A2T9ZJD1"/>
<dbReference type="OrthoDB" id="8693905at2759"/>
<feature type="region of interest" description="Disordered" evidence="6">
    <location>
        <begin position="760"/>
        <end position="788"/>
    </location>
</feature>
<evidence type="ECO:0000313" key="10">
    <source>
        <dbReference type="Proteomes" id="UP000245609"/>
    </source>
</evidence>
<dbReference type="PANTHER" id="PTHR48016">
    <property type="entry name" value="MAP KINASE KINASE KINASE SSK2-RELATED-RELATED"/>
    <property type="match status" value="1"/>
</dbReference>
<dbReference type="InterPro" id="IPR000719">
    <property type="entry name" value="Prot_kinase_dom"/>
</dbReference>
<dbReference type="GO" id="GO:0005524">
    <property type="term" value="F:ATP binding"/>
    <property type="evidence" value="ECO:0007669"/>
    <property type="project" value="UniProtKB-UniRule"/>
</dbReference>
<feature type="binding site" evidence="5">
    <location>
        <position position="294"/>
    </location>
    <ligand>
        <name>ATP</name>
        <dbReference type="ChEBI" id="CHEBI:30616"/>
    </ligand>
</feature>
<keyword evidence="10" id="KW-1185">Reference proteome</keyword>
<feature type="compositionally biased region" description="Basic and acidic residues" evidence="6">
    <location>
        <begin position="953"/>
        <end position="963"/>
    </location>
</feature>